<dbReference type="PANTHER" id="PTHR47765">
    <property type="entry name" value="3'-5' EXONUCLEASE DOMAIN-CONTAINING PROTEIN"/>
    <property type="match status" value="1"/>
</dbReference>
<gene>
    <name evidence="2" type="ORF">POVWA2_034260</name>
</gene>
<keyword evidence="2" id="KW-0378">Hydrolase</keyword>
<name>A0A1A8Z1D2_PLAOA</name>
<dbReference type="InterPro" id="IPR036397">
    <property type="entry name" value="RNaseH_sf"/>
</dbReference>
<evidence type="ECO:0000313" key="2">
    <source>
        <dbReference type="EMBL" id="SBT37638.1"/>
    </source>
</evidence>
<keyword evidence="2" id="KW-0269">Exonuclease</keyword>
<evidence type="ECO:0000259" key="1">
    <source>
        <dbReference type="Pfam" id="PF01612"/>
    </source>
</evidence>
<evidence type="ECO:0000313" key="3">
    <source>
        <dbReference type="Proteomes" id="UP000078550"/>
    </source>
</evidence>
<dbReference type="EMBL" id="FLRE01000129">
    <property type="protein sequence ID" value="SBT37638.1"/>
    <property type="molecule type" value="Genomic_DNA"/>
</dbReference>
<feature type="domain" description="3'-5' exonuclease" evidence="1">
    <location>
        <begin position="648"/>
        <end position="722"/>
    </location>
</feature>
<proteinExistence type="predicted"/>
<dbReference type="Pfam" id="PF01612">
    <property type="entry name" value="DNA_pol_A_exo1"/>
    <property type="match status" value="1"/>
</dbReference>
<accession>A0A1A8Z1D2</accession>
<dbReference type="Proteomes" id="UP000078550">
    <property type="component" value="Unassembled WGS sequence"/>
</dbReference>
<dbReference type="AlphaFoldDB" id="A0A1A8Z1D2"/>
<dbReference type="GO" id="GO:0003676">
    <property type="term" value="F:nucleic acid binding"/>
    <property type="evidence" value="ECO:0007669"/>
    <property type="project" value="InterPro"/>
</dbReference>
<dbReference type="GO" id="GO:0006139">
    <property type="term" value="P:nucleobase-containing compound metabolic process"/>
    <property type="evidence" value="ECO:0007669"/>
    <property type="project" value="InterPro"/>
</dbReference>
<dbReference type="InterPro" id="IPR052408">
    <property type="entry name" value="Exonuclease_MUT-7-like"/>
</dbReference>
<dbReference type="SUPFAM" id="SSF53098">
    <property type="entry name" value="Ribonuclease H-like"/>
    <property type="match status" value="1"/>
</dbReference>
<dbReference type="Gene3D" id="3.30.420.10">
    <property type="entry name" value="Ribonuclease H-like superfamily/Ribonuclease H"/>
    <property type="match status" value="1"/>
</dbReference>
<sequence>MDPSANGRKILPTEMHLFLGPFLKLHVSICTCSLFSRSGHKYGFSCAHFVYEKLGGSRLGENHPISSKVHAYVLSRNYNQYANNNSKKLFHFKRDCMYGIENKVYVKGKLYEVIPTLCMNKDTKGIVSNIIFFILKLLNSKNVETTEEYRDNIKKIYSVLLSCYNEIFKNDICNAELLFAVFNDDIVQSVSPSLKRNKKKMIQELVLNSLHFFFKTNVNLKDKLDINLLCEIVKYKRFLSVLNGIHYEKEQLNEKLCVRNVDYLLYHFLNDKIYISSAIELVSLFVCDEDIVTMNSPIKKNSSITLVVILKHILKMESKNFLFLFLDSLNNHHLKKDVLLFLLSTNGKTGTKRCLSVQEFLSHISLLHSYWGYLATKEYQMLKYKDEEEGKIEIKDVTEVSELSGDSLKKGNLPQSDMKDSPILKKCEYLSTDLRSEYYILPEEVKNIFVLRQLDDFKKMVGEIEDAQKNHWKNYIYKGGVMCSNVSKEHLTGEDIYNSLRREGKRFYVSIDVEWNRNKKVSVISLATRSKIYVADLLNTDYNYKLIIYFFFKWLLENPFVYKLFYNFACDMKIMSLFFQNISNVCRYVNVIDLKDPITVYSYDNKNMYGRDNIIYFEQLTKNIIENNDIHLFKKITNSTIHNFNCEMKNNFKRNMQNVISVSSSCMKKLYFSSLNDICEKILNKKLDKHLQLSNWNKRPLTKEQIEYASLDAYVLIQIEEMLIGKNYFSTCLSNSSNLIDVFVQKYKMKDCTWEW</sequence>
<dbReference type="InterPro" id="IPR002562">
    <property type="entry name" value="3'-5'_exonuclease_dom"/>
</dbReference>
<protein>
    <submittedName>
        <fullName evidence="2">Exonuclease, putative</fullName>
    </submittedName>
</protein>
<dbReference type="InterPro" id="IPR012337">
    <property type="entry name" value="RNaseH-like_sf"/>
</dbReference>
<dbReference type="PANTHER" id="PTHR47765:SF2">
    <property type="entry name" value="EXONUCLEASE MUT-7 HOMOLOG"/>
    <property type="match status" value="1"/>
</dbReference>
<keyword evidence="2" id="KW-0540">Nuclease</keyword>
<reference evidence="3" key="1">
    <citation type="submission" date="2016-05" db="EMBL/GenBank/DDBJ databases">
        <authorList>
            <person name="Naeem Raeece"/>
        </authorList>
    </citation>
    <scope>NUCLEOTIDE SEQUENCE [LARGE SCALE GENOMIC DNA]</scope>
</reference>
<dbReference type="GO" id="GO:0008408">
    <property type="term" value="F:3'-5' exonuclease activity"/>
    <property type="evidence" value="ECO:0007669"/>
    <property type="project" value="InterPro"/>
</dbReference>
<organism evidence="2 3">
    <name type="scientific">Plasmodium ovale wallikeri</name>
    <dbReference type="NCBI Taxonomy" id="864142"/>
    <lineage>
        <taxon>Eukaryota</taxon>
        <taxon>Sar</taxon>
        <taxon>Alveolata</taxon>
        <taxon>Apicomplexa</taxon>
        <taxon>Aconoidasida</taxon>
        <taxon>Haemosporida</taxon>
        <taxon>Plasmodiidae</taxon>
        <taxon>Plasmodium</taxon>
        <taxon>Plasmodium (Plasmodium)</taxon>
    </lineage>
</organism>